<comment type="caution">
    <text evidence="2">The sequence shown here is derived from an EMBL/GenBank/DDBJ whole genome shotgun (WGS) entry which is preliminary data.</text>
</comment>
<evidence type="ECO:0000256" key="1">
    <source>
        <dbReference type="SAM" id="SignalP"/>
    </source>
</evidence>
<evidence type="ECO:0000313" key="2">
    <source>
        <dbReference type="EMBL" id="GAA3778555.1"/>
    </source>
</evidence>
<keyword evidence="3" id="KW-1185">Reference proteome</keyword>
<name>A0ABP7H1J5_9FLAO</name>
<protein>
    <recommendedName>
        <fullName evidence="4">Carboxypeptidase-like regulatory domain-containing protein</fullName>
    </recommendedName>
</protein>
<reference evidence="3" key="1">
    <citation type="journal article" date="2019" name="Int. J. Syst. Evol. Microbiol.">
        <title>The Global Catalogue of Microorganisms (GCM) 10K type strain sequencing project: providing services to taxonomists for standard genome sequencing and annotation.</title>
        <authorList>
            <consortium name="The Broad Institute Genomics Platform"/>
            <consortium name="The Broad Institute Genome Sequencing Center for Infectious Disease"/>
            <person name="Wu L."/>
            <person name="Ma J."/>
        </authorList>
    </citation>
    <scope>NUCLEOTIDE SEQUENCE [LARGE SCALE GENOMIC DNA]</scope>
    <source>
        <strain evidence="3">JCM 17525</strain>
    </source>
</reference>
<dbReference type="Proteomes" id="UP001501456">
    <property type="component" value="Unassembled WGS sequence"/>
</dbReference>
<dbReference type="Gene3D" id="2.60.40.1120">
    <property type="entry name" value="Carboxypeptidase-like, regulatory domain"/>
    <property type="match status" value="1"/>
</dbReference>
<dbReference type="InterPro" id="IPR008969">
    <property type="entry name" value="CarboxyPept-like_regulatory"/>
</dbReference>
<accession>A0ABP7H1J5</accession>
<evidence type="ECO:0008006" key="4">
    <source>
        <dbReference type="Google" id="ProtNLM"/>
    </source>
</evidence>
<feature type="chain" id="PRO_5047319181" description="Carboxypeptidase-like regulatory domain-containing protein" evidence="1">
    <location>
        <begin position="21"/>
        <end position="338"/>
    </location>
</feature>
<dbReference type="RefSeq" id="WP_344727455.1">
    <property type="nucleotide sequence ID" value="NZ_BAABBI010000001.1"/>
</dbReference>
<keyword evidence="1" id="KW-0732">Signal</keyword>
<feature type="signal peptide" evidence="1">
    <location>
        <begin position="1"/>
        <end position="20"/>
    </location>
</feature>
<dbReference type="Pfam" id="PF13715">
    <property type="entry name" value="CarbopepD_reg_2"/>
    <property type="match status" value="1"/>
</dbReference>
<gene>
    <name evidence="2" type="ORF">GCM10022271_08550</name>
</gene>
<dbReference type="EMBL" id="BAABBI010000001">
    <property type="protein sequence ID" value="GAA3778555.1"/>
    <property type="molecule type" value="Genomic_DNA"/>
</dbReference>
<proteinExistence type="predicted"/>
<evidence type="ECO:0000313" key="3">
    <source>
        <dbReference type="Proteomes" id="UP001501456"/>
    </source>
</evidence>
<dbReference type="SUPFAM" id="SSF49464">
    <property type="entry name" value="Carboxypeptidase regulatory domain-like"/>
    <property type="match status" value="1"/>
</dbReference>
<sequence length="338" mass="38752">MKKSKLTYIALLFCISNLFSQEITGVVLNKKNNLPLEGATIYFDNTTKGTISNSKGFFSLDFDRSLNTPLIVSFLGYKKKTVTNYNSNTPLKIYLEEDVSALSEVFLSSEDEWSRAYKLNQFKTHFLGVSENAKSCKILNEDALVLKFIKSEKQLVAIAKKPLIIVNNNLKYQINYELKDFEVKYTSDGDAEPYIATSVYYAGTSYYKSEGDDKQRILKRRGKVYKGSVLHFMRALLKGKLKDQGYRIIYDKRDVPPENFISIYATDNPLIYKVRLFKPLIVVYDNNVSRQSSIKTLGTYFYIDSYGNHSPVNEVIFTGHFGNQRMGDTLPLDYESNF</sequence>
<organism evidence="2 3">
    <name type="scientific">Corallibacter vietnamensis</name>
    <dbReference type="NCBI Taxonomy" id="904130"/>
    <lineage>
        <taxon>Bacteria</taxon>
        <taxon>Pseudomonadati</taxon>
        <taxon>Bacteroidota</taxon>
        <taxon>Flavobacteriia</taxon>
        <taxon>Flavobacteriales</taxon>
        <taxon>Flavobacteriaceae</taxon>
        <taxon>Corallibacter</taxon>
    </lineage>
</organism>